<comment type="similarity">
    <text evidence="2">Belongs to the TMEM39 family.</text>
</comment>
<keyword evidence="3 7" id="KW-0812">Transmembrane</keyword>
<feature type="transmembrane region" description="Helical" evidence="7">
    <location>
        <begin position="99"/>
        <end position="119"/>
    </location>
</feature>
<dbReference type="GO" id="GO:0016020">
    <property type="term" value="C:membrane"/>
    <property type="evidence" value="ECO:0007669"/>
    <property type="project" value="UniProtKB-SubCell"/>
</dbReference>
<evidence type="ECO:0000256" key="3">
    <source>
        <dbReference type="ARBA" id="ARBA00022692"/>
    </source>
</evidence>
<evidence type="ECO:0000256" key="4">
    <source>
        <dbReference type="ARBA" id="ARBA00022989"/>
    </source>
</evidence>
<evidence type="ECO:0000256" key="7">
    <source>
        <dbReference type="SAM" id="Phobius"/>
    </source>
</evidence>
<evidence type="ECO:0000256" key="5">
    <source>
        <dbReference type="ARBA" id="ARBA00023136"/>
    </source>
</evidence>
<evidence type="ECO:0000256" key="2">
    <source>
        <dbReference type="ARBA" id="ARBA00010737"/>
    </source>
</evidence>
<dbReference type="PANTHER" id="PTHR12995">
    <property type="entry name" value="FI21814P1"/>
    <property type="match status" value="1"/>
</dbReference>
<feature type="compositionally biased region" description="Low complexity" evidence="6">
    <location>
        <begin position="1"/>
        <end position="15"/>
    </location>
</feature>
<sequence length="445" mass="51032">MPGGRRNLSRSGSGRPPQPIFSTNDDINKSKLGLQCEGVSSKVVSPRHIPLPLLPHDSSLMFEIIMFSFTAMATFLQFLHLYRSVWWLPQSYTRYSMNFYLIDPYLVGFIGTILGRRLLYSLVSEAVMVWTPPSIWAVLQQLVRLMLLSIVLASLVWCTYNIMQNHPIVNIFYLCYPISVYFILFGLSVSPFFDVMSLPSLTTEESKAAARIMGKPLHSCSMSPQTIREEVDYLKTDFNIRMKQVLFSSVLNAYYAGFVPCCFAQNFLYYDIYWATQHLTFVWLGCFTMYLVQCYPVKYCDTLHRAALHLGKWARVEGRTMHLPSHIWTDSTLWHQGALVKHCKELYKAEGISNAAEPGNPSHTRFYSFFNNPAIPLCMVVGLQLSLVALQVVILVRVSEWYQVVSLALLLFANYYTLFKLSRDYLVCWKVYKAEAMIQDKITGG</sequence>
<evidence type="ECO:0000256" key="6">
    <source>
        <dbReference type="SAM" id="MobiDB-lite"/>
    </source>
</evidence>
<dbReference type="PANTHER" id="PTHR12995:SF4">
    <property type="entry name" value="FI21814P1"/>
    <property type="match status" value="1"/>
</dbReference>
<name>A0A1B6GMH6_9HEMI</name>
<accession>A0A1B6GMH6</accession>
<dbReference type="AlphaFoldDB" id="A0A1B6GMH6"/>
<dbReference type="EMBL" id="GECZ01006131">
    <property type="protein sequence ID" value="JAS63638.1"/>
    <property type="molecule type" value="Transcribed_RNA"/>
</dbReference>
<evidence type="ECO:0000313" key="8">
    <source>
        <dbReference type="EMBL" id="JAS63638.1"/>
    </source>
</evidence>
<reference evidence="8" key="1">
    <citation type="submission" date="2015-11" db="EMBL/GenBank/DDBJ databases">
        <title>De novo transcriptome assembly of four potential Pierce s Disease insect vectors from Arizona vineyards.</title>
        <authorList>
            <person name="Tassone E.E."/>
        </authorList>
    </citation>
    <scope>NUCLEOTIDE SEQUENCE</scope>
</reference>
<evidence type="ECO:0000256" key="1">
    <source>
        <dbReference type="ARBA" id="ARBA00004141"/>
    </source>
</evidence>
<gene>
    <name evidence="8" type="ORF">g.22403</name>
</gene>
<feature type="region of interest" description="Disordered" evidence="6">
    <location>
        <begin position="1"/>
        <end position="27"/>
    </location>
</feature>
<feature type="transmembrane region" description="Helical" evidence="7">
    <location>
        <begin position="171"/>
        <end position="193"/>
    </location>
</feature>
<dbReference type="Pfam" id="PF10271">
    <property type="entry name" value="Tmp39"/>
    <property type="match status" value="1"/>
</dbReference>
<feature type="transmembrane region" description="Helical" evidence="7">
    <location>
        <begin position="272"/>
        <end position="292"/>
    </location>
</feature>
<evidence type="ECO:0008006" key="9">
    <source>
        <dbReference type="Google" id="ProtNLM"/>
    </source>
</evidence>
<proteinExistence type="inferred from homology"/>
<organism evidence="8">
    <name type="scientific">Cuerna arida</name>
    <dbReference type="NCBI Taxonomy" id="1464854"/>
    <lineage>
        <taxon>Eukaryota</taxon>
        <taxon>Metazoa</taxon>
        <taxon>Ecdysozoa</taxon>
        <taxon>Arthropoda</taxon>
        <taxon>Hexapoda</taxon>
        <taxon>Insecta</taxon>
        <taxon>Pterygota</taxon>
        <taxon>Neoptera</taxon>
        <taxon>Paraneoptera</taxon>
        <taxon>Hemiptera</taxon>
        <taxon>Auchenorrhyncha</taxon>
        <taxon>Membracoidea</taxon>
        <taxon>Cicadellidae</taxon>
        <taxon>Cicadellinae</taxon>
        <taxon>Proconiini</taxon>
        <taxon>Cuerna</taxon>
    </lineage>
</organism>
<dbReference type="InterPro" id="IPR019397">
    <property type="entry name" value="Uncharacterised_TMEM39"/>
</dbReference>
<feature type="transmembrane region" description="Helical" evidence="7">
    <location>
        <begin position="60"/>
        <end position="79"/>
    </location>
</feature>
<protein>
    <recommendedName>
        <fullName evidence="9">Transmembrane protein 39A</fullName>
    </recommendedName>
</protein>
<feature type="transmembrane region" description="Helical" evidence="7">
    <location>
        <begin position="374"/>
        <end position="395"/>
    </location>
</feature>
<keyword evidence="5 7" id="KW-0472">Membrane</keyword>
<keyword evidence="4 7" id="KW-1133">Transmembrane helix</keyword>
<feature type="transmembrane region" description="Helical" evidence="7">
    <location>
        <begin position="139"/>
        <end position="159"/>
    </location>
</feature>
<feature type="transmembrane region" description="Helical" evidence="7">
    <location>
        <begin position="401"/>
        <end position="419"/>
    </location>
</feature>
<comment type="subcellular location">
    <subcellularLocation>
        <location evidence="1">Membrane</location>
        <topology evidence="1">Multi-pass membrane protein</topology>
    </subcellularLocation>
</comment>